<dbReference type="Pfam" id="PF00561">
    <property type="entry name" value="Abhydrolase_1"/>
    <property type="match status" value="1"/>
</dbReference>
<dbReference type="GO" id="GO:0016787">
    <property type="term" value="F:hydrolase activity"/>
    <property type="evidence" value="ECO:0007669"/>
    <property type="project" value="UniProtKB-KW"/>
</dbReference>
<feature type="domain" description="AB hydrolase-1" evidence="1">
    <location>
        <begin position="66"/>
        <end position="297"/>
    </location>
</feature>
<organism evidence="2 3">
    <name type="scientific">Desulfobotulus pelophilus</name>
    <dbReference type="NCBI Taxonomy" id="2823377"/>
    <lineage>
        <taxon>Bacteria</taxon>
        <taxon>Pseudomonadati</taxon>
        <taxon>Thermodesulfobacteriota</taxon>
        <taxon>Desulfobacteria</taxon>
        <taxon>Desulfobacterales</taxon>
        <taxon>Desulfobacteraceae</taxon>
        <taxon>Desulfobotulus</taxon>
    </lineage>
</organism>
<reference evidence="2 3" key="1">
    <citation type="submission" date="2022-11" db="EMBL/GenBank/DDBJ databases">
        <title>Desulfobotulus tamanensis H1 sp. nov. - anaerobic, alkaliphilic, sulphate reducing bacterium isolated from terrestrial mud volcano.</title>
        <authorList>
            <person name="Frolova A."/>
            <person name="Merkel A.Y."/>
            <person name="Slobodkin A.I."/>
        </authorList>
    </citation>
    <scope>NUCLEOTIDE SEQUENCE [LARGE SCALE GENOMIC DNA]</scope>
    <source>
        <strain evidence="2 3">H1</strain>
    </source>
</reference>
<dbReference type="Gene3D" id="3.40.50.1820">
    <property type="entry name" value="alpha/beta hydrolase"/>
    <property type="match status" value="1"/>
</dbReference>
<protein>
    <submittedName>
        <fullName evidence="2">Alpha/beta hydrolase</fullName>
    </submittedName>
</protein>
<dbReference type="PANTHER" id="PTHR43798:SF5">
    <property type="entry name" value="MONOACYLGLYCEROL LIPASE ABHD6"/>
    <property type="match status" value="1"/>
</dbReference>
<dbReference type="EMBL" id="JAPFPW010000005">
    <property type="protein sequence ID" value="MCW7753625.1"/>
    <property type="molecule type" value="Genomic_DNA"/>
</dbReference>
<evidence type="ECO:0000313" key="3">
    <source>
        <dbReference type="Proteomes" id="UP001209681"/>
    </source>
</evidence>
<dbReference type="PANTHER" id="PTHR43798">
    <property type="entry name" value="MONOACYLGLYCEROL LIPASE"/>
    <property type="match status" value="1"/>
</dbReference>
<evidence type="ECO:0000259" key="1">
    <source>
        <dbReference type="Pfam" id="PF00561"/>
    </source>
</evidence>
<dbReference type="SUPFAM" id="SSF53474">
    <property type="entry name" value="alpha/beta-Hydrolases"/>
    <property type="match status" value="1"/>
</dbReference>
<name>A0ABT3N846_9BACT</name>
<dbReference type="InterPro" id="IPR000073">
    <property type="entry name" value="AB_hydrolase_1"/>
</dbReference>
<dbReference type="InterPro" id="IPR000639">
    <property type="entry name" value="Epox_hydrolase-like"/>
</dbReference>
<proteinExistence type="predicted"/>
<dbReference type="Proteomes" id="UP001209681">
    <property type="component" value="Unassembled WGS sequence"/>
</dbReference>
<evidence type="ECO:0000313" key="2">
    <source>
        <dbReference type="EMBL" id="MCW7753625.1"/>
    </source>
</evidence>
<dbReference type="RefSeq" id="WP_265424495.1">
    <property type="nucleotide sequence ID" value="NZ_JAPFPW010000005.1"/>
</dbReference>
<gene>
    <name evidence="2" type="ORF">OOT00_06455</name>
</gene>
<comment type="caution">
    <text evidence="2">The sequence shown here is derived from an EMBL/GenBank/DDBJ whole genome shotgun (WGS) entry which is preliminary data.</text>
</comment>
<dbReference type="InterPro" id="IPR050266">
    <property type="entry name" value="AB_hydrolase_sf"/>
</dbReference>
<keyword evidence="3" id="KW-1185">Reference proteome</keyword>
<keyword evidence="2" id="KW-0378">Hydrolase</keyword>
<dbReference type="PRINTS" id="PR00111">
    <property type="entry name" value="ABHYDROLASE"/>
</dbReference>
<sequence length="325" mass="35793">MKTARILIAIIILLVAIPYGLLQLFPEKAFELALDAERKQSGLERREIHFSRDLYFVYLEGGQGEPLVLLHGFGADKDNFTRIAKSLTPHYHVIIPDLTGFGESARPDDYDYTPAGQASGLHTFIKGMGLSGIHLGGSSMGGQIAMEYASLFPDSVASLWLLNPGGLWDGPLANTWKELLINGEDAKNPLIIEKEEDLMALTPLVMETPPFIPKVFQKVMAARRIKNAALEKKIFEDILAHPITETIRGLAIPSLIVWGKEDRILHPANADKLKGLLPASEVILMEGVGHLPMVESPLETARAYLDFRGRIREGTQTNHSTSDAP</sequence>
<accession>A0ABT3N846</accession>
<dbReference type="InterPro" id="IPR029058">
    <property type="entry name" value="AB_hydrolase_fold"/>
</dbReference>
<dbReference type="PRINTS" id="PR00412">
    <property type="entry name" value="EPOXHYDRLASE"/>
</dbReference>